<feature type="domain" description="YARHG" evidence="1">
    <location>
        <begin position="214"/>
        <end position="295"/>
    </location>
</feature>
<evidence type="ECO:0000313" key="2">
    <source>
        <dbReference type="EMBL" id="VTR54218.1"/>
    </source>
</evidence>
<evidence type="ECO:0000259" key="1">
    <source>
        <dbReference type="SMART" id="SM01324"/>
    </source>
</evidence>
<evidence type="ECO:0000313" key="3">
    <source>
        <dbReference type="Proteomes" id="UP000308196"/>
    </source>
</evidence>
<dbReference type="SMART" id="SM01324">
    <property type="entry name" value="YARHG"/>
    <property type="match status" value="1"/>
</dbReference>
<sequence length="306" mass="35079">MKKNFYLLLLLAAAMGCKDRAKQQSMESAPKAQDTVVVEQEAHQDLYGNWVGDFLVDEESFGDEEYLPSTDYSPKINLTIKKITDKGNVFGQNVVKGNLRPLTGKVEGEDNSIQLLLDEPGDKKSDGRFEIKRKGDTLIGNWVAYDQQVKIKKRHFKLLKKQFAYNPNLMLNKQDDEYGTLVDWINAKREEATDQDGDSTYTYVMEYYRSASPAVFSINASKQKLTEKDVKNLKKLDLEIIRNTIFARHGYAFTKPSIRQFFDPVDWYVPVSKDVSGALSQLEKDNIALLTRFEKYATDNYDTFGR</sequence>
<dbReference type="Proteomes" id="UP000308196">
    <property type="component" value="Chromosome"/>
</dbReference>
<dbReference type="KEGG" id="stha:NCTC11429_05019"/>
<dbReference type="InterPro" id="IPR038434">
    <property type="entry name" value="YARHG_sf"/>
</dbReference>
<dbReference type="Gene3D" id="1.20.58.1690">
    <property type="match status" value="1"/>
</dbReference>
<organism evidence="2 3">
    <name type="scientific">Sphingobacterium thalpophilum</name>
    <dbReference type="NCBI Taxonomy" id="259"/>
    <lineage>
        <taxon>Bacteria</taxon>
        <taxon>Pseudomonadati</taxon>
        <taxon>Bacteroidota</taxon>
        <taxon>Sphingobacteriia</taxon>
        <taxon>Sphingobacteriales</taxon>
        <taxon>Sphingobacteriaceae</taxon>
        <taxon>Sphingobacterium</taxon>
    </lineage>
</organism>
<proteinExistence type="predicted"/>
<dbReference type="PROSITE" id="PS51257">
    <property type="entry name" value="PROKAR_LIPOPROTEIN"/>
    <property type="match status" value="1"/>
</dbReference>
<dbReference type="InterPro" id="IPR025582">
    <property type="entry name" value="YARHG_dom"/>
</dbReference>
<dbReference type="RefSeq" id="WP_028068492.1">
    <property type="nucleotide sequence ID" value="NZ_LR590484.1"/>
</dbReference>
<dbReference type="EMBL" id="LR590484">
    <property type="protein sequence ID" value="VTR54218.1"/>
    <property type="molecule type" value="Genomic_DNA"/>
</dbReference>
<dbReference type="Pfam" id="PF13308">
    <property type="entry name" value="YARHG"/>
    <property type="match status" value="1"/>
</dbReference>
<dbReference type="GeneID" id="78465572"/>
<protein>
    <recommendedName>
        <fullName evidence="1">YARHG domain-containing protein</fullName>
    </recommendedName>
</protein>
<dbReference type="AlphaFoldDB" id="A0A4V6KUE8"/>
<dbReference type="STRING" id="1123265.GCA_000686625_00357"/>
<accession>A0A4V6KUE8</accession>
<reference evidence="2 3" key="1">
    <citation type="submission" date="2019-05" db="EMBL/GenBank/DDBJ databases">
        <authorList>
            <consortium name="Pathogen Informatics"/>
        </authorList>
    </citation>
    <scope>NUCLEOTIDE SEQUENCE [LARGE SCALE GENOMIC DNA]</scope>
    <source>
        <strain evidence="2 3">NCTC11429</strain>
    </source>
</reference>
<gene>
    <name evidence="2" type="ORF">NCTC11429_05019</name>
</gene>
<name>A0A4V6KUE8_9SPHI</name>